<keyword evidence="1" id="KW-0489">Methyltransferase</keyword>
<keyword evidence="2" id="KW-1185">Reference proteome</keyword>
<dbReference type="GO" id="GO:0003677">
    <property type="term" value="F:DNA binding"/>
    <property type="evidence" value="ECO:0007669"/>
    <property type="project" value="InterPro"/>
</dbReference>
<dbReference type="GO" id="GO:0032259">
    <property type="term" value="P:methylation"/>
    <property type="evidence" value="ECO:0007669"/>
    <property type="project" value="UniProtKB-KW"/>
</dbReference>
<evidence type="ECO:0000313" key="2">
    <source>
        <dbReference type="Proteomes" id="UP000460561"/>
    </source>
</evidence>
<dbReference type="GO" id="GO:0009007">
    <property type="term" value="F:site-specific DNA-methyltransferase (adenine-specific) activity"/>
    <property type="evidence" value="ECO:0007669"/>
    <property type="project" value="InterPro"/>
</dbReference>
<dbReference type="InterPro" id="IPR008593">
    <property type="entry name" value="Dam_MeTrfase"/>
</dbReference>
<name>A0A845ACC3_9SPHN</name>
<evidence type="ECO:0000313" key="1">
    <source>
        <dbReference type="EMBL" id="MXP24828.1"/>
    </source>
</evidence>
<dbReference type="OrthoDB" id="189843at2"/>
<dbReference type="Pfam" id="PF05869">
    <property type="entry name" value="Dam"/>
    <property type="match status" value="1"/>
</dbReference>
<reference evidence="1 2" key="1">
    <citation type="submission" date="2019-12" db="EMBL/GenBank/DDBJ databases">
        <title>Genomic-based taxomic classification of the family Erythrobacteraceae.</title>
        <authorList>
            <person name="Xu L."/>
        </authorList>
    </citation>
    <scope>NUCLEOTIDE SEQUENCE [LARGE SCALE GENOMIC DNA]</scope>
    <source>
        <strain evidence="1 2">DSM 18604</strain>
    </source>
</reference>
<protein>
    <submittedName>
        <fullName evidence="1">Adenine methyltransferase</fullName>
    </submittedName>
</protein>
<keyword evidence="1" id="KW-0808">Transferase</keyword>
<sequence>MSYWEKQGKSDEWYTPKYIFDALGVIFDLDVAAPKSGPLHVPCRNWFYENALSKDWFGLVWMNAPFGARNSLVPWLDRFFAHGNGIALTPDRTSSPWFQEACQMTDGILFMPKVKFIRADGSVGKSPSNGTALWAVGATAMEALSNGQSNGLGVFVKPFCGEAA</sequence>
<organism evidence="1 2">
    <name type="scientific">Altericroceibacterium indicum</name>
    <dbReference type="NCBI Taxonomy" id="374177"/>
    <lineage>
        <taxon>Bacteria</taxon>
        <taxon>Pseudomonadati</taxon>
        <taxon>Pseudomonadota</taxon>
        <taxon>Alphaproteobacteria</taxon>
        <taxon>Sphingomonadales</taxon>
        <taxon>Erythrobacteraceae</taxon>
        <taxon>Altericroceibacterium</taxon>
    </lineage>
</organism>
<comment type="caution">
    <text evidence="1">The sequence shown here is derived from an EMBL/GenBank/DDBJ whole genome shotgun (WGS) entry which is preliminary data.</text>
</comment>
<accession>A0A845ACC3</accession>
<dbReference type="Proteomes" id="UP000460561">
    <property type="component" value="Unassembled WGS sequence"/>
</dbReference>
<dbReference type="GO" id="GO:0009307">
    <property type="term" value="P:DNA restriction-modification system"/>
    <property type="evidence" value="ECO:0007669"/>
    <property type="project" value="InterPro"/>
</dbReference>
<proteinExistence type="predicted"/>
<gene>
    <name evidence="1" type="ORF">GRI39_02045</name>
</gene>
<dbReference type="AlphaFoldDB" id="A0A845ACC3"/>
<dbReference type="EMBL" id="WTYQ01000001">
    <property type="protein sequence ID" value="MXP24828.1"/>
    <property type="molecule type" value="Genomic_DNA"/>
</dbReference>
<dbReference type="RefSeq" id="WP_160738023.1">
    <property type="nucleotide sequence ID" value="NZ_WTYQ01000001.1"/>
</dbReference>